<organism evidence="1 2">
    <name type="scientific">Sphaceloma murrayae</name>
    <dbReference type="NCBI Taxonomy" id="2082308"/>
    <lineage>
        <taxon>Eukaryota</taxon>
        <taxon>Fungi</taxon>
        <taxon>Dikarya</taxon>
        <taxon>Ascomycota</taxon>
        <taxon>Pezizomycotina</taxon>
        <taxon>Dothideomycetes</taxon>
        <taxon>Dothideomycetidae</taxon>
        <taxon>Myriangiales</taxon>
        <taxon>Elsinoaceae</taxon>
        <taxon>Sphaceloma</taxon>
    </lineage>
</organism>
<dbReference type="InParanoid" id="A0A2K1QQ10"/>
<reference evidence="1 2" key="1">
    <citation type="submission" date="2017-06" db="EMBL/GenBank/DDBJ databases">
        <title>Draft genome sequence of a variant of Elsinoe murrayae.</title>
        <authorList>
            <person name="Cheng Q."/>
        </authorList>
    </citation>
    <scope>NUCLEOTIDE SEQUENCE [LARGE SCALE GENOMIC DNA]</scope>
    <source>
        <strain evidence="1 2">CQ-2017a</strain>
    </source>
</reference>
<dbReference type="GO" id="GO:0016874">
    <property type="term" value="F:ligase activity"/>
    <property type="evidence" value="ECO:0007669"/>
    <property type="project" value="UniProtKB-KW"/>
</dbReference>
<name>A0A2K1QQ10_9PEZI</name>
<dbReference type="Proteomes" id="UP000243797">
    <property type="component" value="Unassembled WGS sequence"/>
</dbReference>
<keyword evidence="2" id="KW-1185">Reference proteome</keyword>
<protein>
    <submittedName>
        <fullName evidence="1">Aspartate-tRNA ligase</fullName>
    </submittedName>
</protein>
<sequence length="153" mass="17229">MDKVVNEKQFSSSNPLAFLAPTGKSPLPGRMEAVGVVIVDLPKTNIYVFRATEASGWWPPYGRVASDEHREDAVVHICGNIVELRVSLLPVRLQSRASPYAKGRWPDESRWIGGVTDPIMMVLEDPVGSDRKETIHWYMAYRQIKRHRSLDAG</sequence>
<evidence type="ECO:0000313" key="1">
    <source>
        <dbReference type="EMBL" id="PNS17177.1"/>
    </source>
</evidence>
<evidence type="ECO:0000313" key="2">
    <source>
        <dbReference type="Proteomes" id="UP000243797"/>
    </source>
</evidence>
<dbReference type="EMBL" id="NKHZ01000052">
    <property type="protein sequence ID" value="PNS17177.1"/>
    <property type="molecule type" value="Genomic_DNA"/>
</dbReference>
<dbReference type="AlphaFoldDB" id="A0A2K1QQ10"/>
<accession>A0A2K1QQ10</accession>
<gene>
    <name evidence="1" type="ORF">CAC42_7231</name>
</gene>
<comment type="caution">
    <text evidence="1">The sequence shown here is derived from an EMBL/GenBank/DDBJ whole genome shotgun (WGS) entry which is preliminary data.</text>
</comment>
<proteinExistence type="predicted"/>
<keyword evidence="1" id="KW-0436">Ligase</keyword>